<protein>
    <submittedName>
        <fullName evidence="1">Uncharacterized protein</fullName>
    </submittedName>
</protein>
<evidence type="ECO:0000313" key="2">
    <source>
        <dbReference type="Proteomes" id="UP000324800"/>
    </source>
</evidence>
<name>A0A5J4U522_9EUKA</name>
<dbReference type="AlphaFoldDB" id="A0A5J4U522"/>
<proteinExistence type="predicted"/>
<reference evidence="1 2" key="1">
    <citation type="submission" date="2019-03" db="EMBL/GenBank/DDBJ databases">
        <title>Single cell metagenomics reveals metabolic interactions within the superorganism composed of flagellate Streblomastix strix and complex community of Bacteroidetes bacteria on its surface.</title>
        <authorList>
            <person name="Treitli S.C."/>
            <person name="Kolisko M."/>
            <person name="Husnik F."/>
            <person name="Keeling P."/>
            <person name="Hampl V."/>
        </authorList>
    </citation>
    <scope>NUCLEOTIDE SEQUENCE [LARGE SCALE GENOMIC DNA]</scope>
    <source>
        <strain evidence="1">ST1C</strain>
    </source>
</reference>
<accession>A0A5J4U522</accession>
<dbReference type="EMBL" id="SNRW01020469">
    <property type="protein sequence ID" value="KAA6365424.1"/>
    <property type="molecule type" value="Genomic_DNA"/>
</dbReference>
<gene>
    <name evidence="1" type="ORF">EZS28_039049</name>
</gene>
<organism evidence="1 2">
    <name type="scientific">Streblomastix strix</name>
    <dbReference type="NCBI Taxonomy" id="222440"/>
    <lineage>
        <taxon>Eukaryota</taxon>
        <taxon>Metamonada</taxon>
        <taxon>Preaxostyla</taxon>
        <taxon>Oxymonadida</taxon>
        <taxon>Streblomastigidae</taxon>
        <taxon>Streblomastix</taxon>
    </lineage>
</organism>
<dbReference type="Proteomes" id="UP000324800">
    <property type="component" value="Unassembled WGS sequence"/>
</dbReference>
<evidence type="ECO:0000313" key="1">
    <source>
        <dbReference type="EMBL" id="KAA6365424.1"/>
    </source>
</evidence>
<sequence length="227" mass="25896">MYFEQLIKETASAVVSFTDSYVQNKQGIQKEQSESESTPSITDFVTNLHQLNGQIGYCQLYKQVIQFPKILQSLVALSLYKVGSHIDLDVDRYRMQVRSISRRCLGEIRCKGDEQDQTELVNIGYGRVISLSFSTAGGVCEEQDKEISNGLWEISMILIPLHEEENYPQSSFRQLPLLARRTEEQIEKEGAYEEIDAQMNNNGNDGHIKMCSNYAKAATLNRFIHQN</sequence>
<comment type="caution">
    <text evidence="1">The sequence shown here is derived from an EMBL/GenBank/DDBJ whole genome shotgun (WGS) entry which is preliminary data.</text>
</comment>